<reference evidence="2 3" key="1">
    <citation type="submission" date="2016-12" db="EMBL/GenBank/DDBJ databases">
        <authorList>
            <person name="Song W.-J."/>
            <person name="Kurnit D.M."/>
        </authorList>
    </citation>
    <scope>NUCLEOTIDE SEQUENCE [LARGE SCALE GENOMIC DNA]</scope>
    <source>
        <strain evidence="2 3">DSM 12503</strain>
    </source>
</reference>
<dbReference type="OrthoDB" id="8684708at2"/>
<dbReference type="Proteomes" id="UP000184612">
    <property type="component" value="Unassembled WGS sequence"/>
</dbReference>
<protein>
    <submittedName>
        <fullName evidence="2">SnoaL-like domain-containing protein</fullName>
    </submittedName>
</protein>
<sequence>MKKTNKNYQLPEAVETHFRAANTGDPIAFLSAFHEDAVVIDAGKEYRGKTAIKIWSEKTYFGDHLQLEITNVIQDAVEFVITAIADGDYDKTGVPDPLYLDFHFVVENDKVKLLRIVLSSNSRAVPLPSSVAAFYHASDVYDGTLLAGCFSEDAVLQDEGMEFREPEVISEHILKANRDAKVTMDITNCSERDNEAIVTATLTGEFEGSPLPLDFHFTLDNEKIKVLNITLTGE</sequence>
<dbReference type="AlphaFoldDB" id="A0A1M7Y025"/>
<evidence type="ECO:0000313" key="2">
    <source>
        <dbReference type="EMBL" id="SHO44728.1"/>
    </source>
</evidence>
<dbReference type="RefSeq" id="WP_139243257.1">
    <property type="nucleotide sequence ID" value="NZ_FRFD01000003.1"/>
</dbReference>
<accession>A0A1M7Y025</accession>
<dbReference type="EMBL" id="FRFD01000003">
    <property type="protein sequence ID" value="SHO44728.1"/>
    <property type="molecule type" value="Genomic_DNA"/>
</dbReference>
<dbReference type="STRING" id="1121345.SAMN02745217_00702"/>
<dbReference type="InterPro" id="IPR032710">
    <property type="entry name" value="NTF2-like_dom_sf"/>
</dbReference>
<dbReference type="SUPFAM" id="SSF54427">
    <property type="entry name" value="NTF2-like"/>
    <property type="match status" value="2"/>
</dbReference>
<keyword evidence="3" id="KW-1185">Reference proteome</keyword>
<evidence type="ECO:0000259" key="1">
    <source>
        <dbReference type="Pfam" id="PF12680"/>
    </source>
</evidence>
<feature type="domain" description="SnoaL-like" evidence="1">
    <location>
        <begin position="131"/>
        <end position="224"/>
    </location>
</feature>
<feature type="domain" description="SnoaL-like" evidence="1">
    <location>
        <begin position="14"/>
        <end position="111"/>
    </location>
</feature>
<dbReference type="InterPro" id="IPR037401">
    <property type="entry name" value="SnoaL-like"/>
</dbReference>
<dbReference type="Gene3D" id="3.10.450.50">
    <property type="match status" value="2"/>
</dbReference>
<dbReference type="Pfam" id="PF12680">
    <property type="entry name" value="SnoaL_2"/>
    <property type="match status" value="2"/>
</dbReference>
<proteinExistence type="predicted"/>
<evidence type="ECO:0000313" key="3">
    <source>
        <dbReference type="Proteomes" id="UP000184612"/>
    </source>
</evidence>
<name>A0A1M7Y025_9FIRM</name>
<gene>
    <name evidence="2" type="ORF">SAMN02745217_00702</name>
</gene>
<organism evidence="2 3">
    <name type="scientific">Anaerocolumna xylanovorans DSM 12503</name>
    <dbReference type="NCBI Taxonomy" id="1121345"/>
    <lineage>
        <taxon>Bacteria</taxon>
        <taxon>Bacillati</taxon>
        <taxon>Bacillota</taxon>
        <taxon>Clostridia</taxon>
        <taxon>Lachnospirales</taxon>
        <taxon>Lachnospiraceae</taxon>
        <taxon>Anaerocolumna</taxon>
    </lineage>
</organism>